<dbReference type="InterPro" id="IPR050641">
    <property type="entry name" value="RIFMO-like"/>
</dbReference>
<dbReference type="Gene3D" id="3.50.50.60">
    <property type="entry name" value="FAD/NAD(P)-binding domain"/>
    <property type="match status" value="1"/>
</dbReference>
<dbReference type="GO" id="GO:0071949">
    <property type="term" value="F:FAD binding"/>
    <property type="evidence" value="ECO:0007669"/>
    <property type="project" value="InterPro"/>
</dbReference>
<sequence length="425" mass="47082">MRSTAIEWQSRRFAAWVAFTERIALLCSHKQTGDAGMRTQVAIIGGGPSGLLLSQILNQAGVETVVLERATREHVLGRIRAGVLESGTVATLRAAGLGDRLDREGFYHEGCFLTDGDLSIPIELDKLTGRGVTVYGQTEVTRDLYEAQDAMGTTIVHGVEDVVIQEATGTAPFVEYTLKGARHRLDCDYVAGCDGFHGVSRKTIPEDKRQEFERVYPFGWLGVLSKTPPVSHEVMYSNSPRGFGLCSMRNAELSRYYIQVPVGTDPNAWSDDQFWEELSLRLPKETADRLVTGPSVEKSVAPLRSFVSEPLRWGRLFLVGDAAHIVPPTGAKGLNLAVSDVYYLSEALIDALKSGNETGIDGYSDRALNRIWKAMRFSWSMTTMLHQFEGESPFEAQMRRATLNHLSRSETARKDLAENYIGLPY</sequence>
<dbReference type="NCBIfam" id="NF006091">
    <property type="entry name" value="PRK08243.1"/>
    <property type="match status" value="1"/>
</dbReference>
<comment type="caution">
    <text evidence="4">The sequence shown here is derived from an EMBL/GenBank/DDBJ whole genome shotgun (WGS) entry which is preliminary data.</text>
</comment>
<dbReference type="EC" id="1.14.13.2" evidence="4"/>
<evidence type="ECO:0000313" key="5">
    <source>
        <dbReference type="Proteomes" id="UP000037178"/>
    </source>
</evidence>
<evidence type="ECO:0000313" key="4">
    <source>
        <dbReference type="EMBL" id="KMW57402.1"/>
    </source>
</evidence>
<dbReference type="SUPFAM" id="SSF54373">
    <property type="entry name" value="FAD-linked reductases, C-terminal domain"/>
    <property type="match status" value="1"/>
</dbReference>
<proteinExistence type="predicted"/>
<keyword evidence="2" id="KW-0274">FAD</keyword>
<gene>
    <name evidence="4" type="ORF">AIOL_002365</name>
</gene>
<dbReference type="EMBL" id="LFTY01000002">
    <property type="protein sequence ID" value="KMW57402.1"/>
    <property type="molecule type" value="Genomic_DNA"/>
</dbReference>
<dbReference type="InterPro" id="IPR002938">
    <property type="entry name" value="FAD-bd"/>
</dbReference>
<dbReference type="PANTHER" id="PTHR43004:SF3">
    <property type="entry name" value="P-HYDROXYBENZOATE HYDROXYLASE"/>
    <property type="match status" value="1"/>
</dbReference>
<dbReference type="STRING" id="1675527.AIOL_002365"/>
<feature type="domain" description="FAD-binding" evidence="3">
    <location>
        <begin position="38"/>
        <end position="378"/>
    </location>
</feature>
<dbReference type="GO" id="GO:0043639">
    <property type="term" value="P:benzoate catabolic process"/>
    <property type="evidence" value="ECO:0007669"/>
    <property type="project" value="InterPro"/>
</dbReference>
<dbReference type="SUPFAM" id="SSF51905">
    <property type="entry name" value="FAD/NAD(P)-binding domain"/>
    <property type="match status" value="1"/>
</dbReference>
<dbReference type="PANTHER" id="PTHR43004">
    <property type="entry name" value="TRK SYSTEM POTASSIUM UPTAKE PROTEIN"/>
    <property type="match status" value="1"/>
</dbReference>
<evidence type="ECO:0000259" key="3">
    <source>
        <dbReference type="Pfam" id="PF01494"/>
    </source>
</evidence>
<evidence type="ECO:0000256" key="1">
    <source>
        <dbReference type="ARBA" id="ARBA00022630"/>
    </source>
</evidence>
<reference evidence="4 5" key="1">
    <citation type="submission" date="2015-06" db="EMBL/GenBank/DDBJ databases">
        <title>Draft genome sequence of an Alphaproteobacteria species associated to the Mediterranean sponge Oscarella lobularis.</title>
        <authorList>
            <person name="Jourda C."/>
            <person name="Santini S."/>
            <person name="Claverie J.-M."/>
        </authorList>
    </citation>
    <scope>NUCLEOTIDE SEQUENCE [LARGE SCALE GENOMIC DNA]</scope>
    <source>
        <strain evidence="4">IGS</strain>
    </source>
</reference>
<keyword evidence="1" id="KW-0285">Flavoprotein</keyword>
<dbReference type="GO" id="GO:0018659">
    <property type="term" value="F:4-hydroxybenzoate 3-monooxygenase activity"/>
    <property type="evidence" value="ECO:0007669"/>
    <property type="project" value="UniProtKB-EC"/>
</dbReference>
<dbReference type="InterPro" id="IPR012733">
    <property type="entry name" value="HB_mOase"/>
</dbReference>
<accession>A0A0J9E3W5</accession>
<name>A0A0J9E3W5_9RHOB</name>
<protein>
    <submittedName>
        <fullName evidence="4">p-hydroxybenzoate hydroxylase</fullName>
        <ecNumber evidence="4">1.14.13.2</ecNumber>
    </submittedName>
</protein>
<dbReference type="PRINTS" id="PR00420">
    <property type="entry name" value="RNGMNOXGNASE"/>
</dbReference>
<organism evidence="4 5">
    <name type="scientific">Candidatus Rhodobacter oscarellae</name>
    <dbReference type="NCBI Taxonomy" id="1675527"/>
    <lineage>
        <taxon>Bacteria</taxon>
        <taxon>Pseudomonadati</taxon>
        <taxon>Pseudomonadota</taxon>
        <taxon>Alphaproteobacteria</taxon>
        <taxon>Rhodobacterales</taxon>
        <taxon>Rhodobacter group</taxon>
        <taxon>Rhodobacter</taxon>
    </lineage>
</organism>
<keyword evidence="5" id="KW-1185">Reference proteome</keyword>
<dbReference type="Proteomes" id="UP000037178">
    <property type="component" value="Unassembled WGS sequence"/>
</dbReference>
<dbReference type="Gene3D" id="3.30.9.10">
    <property type="entry name" value="D-Amino Acid Oxidase, subunit A, domain 2"/>
    <property type="match status" value="1"/>
</dbReference>
<dbReference type="PATRIC" id="fig|1675527.3.peg.2479"/>
<dbReference type="AlphaFoldDB" id="A0A0J9E3W5"/>
<evidence type="ECO:0000256" key="2">
    <source>
        <dbReference type="ARBA" id="ARBA00022827"/>
    </source>
</evidence>
<dbReference type="NCBIfam" id="TIGR02360">
    <property type="entry name" value="pbenz_hydroxyl"/>
    <property type="match status" value="1"/>
</dbReference>
<dbReference type="InterPro" id="IPR036188">
    <property type="entry name" value="FAD/NAD-bd_sf"/>
</dbReference>
<keyword evidence="4" id="KW-0560">Oxidoreductase</keyword>
<dbReference type="Pfam" id="PF01494">
    <property type="entry name" value="FAD_binding_3"/>
    <property type="match status" value="1"/>
</dbReference>